<dbReference type="Gene3D" id="1.10.30.50">
    <property type="match status" value="1"/>
</dbReference>
<name>A0A3P3VSA0_9MICO</name>
<comment type="similarity">
    <text evidence="1">Belongs to the Rv1128c/1148c/1588c/1702c/1945/3466 family.</text>
</comment>
<proteinExistence type="inferred from homology"/>
<protein>
    <submittedName>
        <fullName evidence="4">HNH endonuclease</fullName>
    </submittedName>
</protein>
<sequence length="238" mass="25524">MTAAARAVSQQPGGTGELDAFGRRVGNGRSGDARSFDAIRADALVDMLLAGQVPADSPQIAINAIQPRVAITVPALALMGVSDEPAMLDGVGPMPIDLARQLCAGAGVWLRVLTHPVSGAALSADTYRPTATLRRFIETRDQHCRAPGCRRPARDCDLDHSKDWAHGGATTHENLAALCPSHHTIKHRGWRLSQTAQGELQWRSPSGRTVTDRPDRVAAPWYLPKVLADDDPNDPPPF</sequence>
<dbReference type="GO" id="GO:0003676">
    <property type="term" value="F:nucleic acid binding"/>
    <property type="evidence" value="ECO:0007669"/>
    <property type="project" value="InterPro"/>
</dbReference>
<keyword evidence="5" id="KW-1185">Reference proteome</keyword>
<evidence type="ECO:0000313" key="4">
    <source>
        <dbReference type="EMBL" id="RRJ85625.1"/>
    </source>
</evidence>
<reference evidence="4 5" key="1">
    <citation type="submission" date="2018-11" db="EMBL/GenBank/DDBJ databases">
        <title>YIM 102482-1 draft genome.</title>
        <authorList>
            <person name="Li G."/>
            <person name="Jiang Y."/>
        </authorList>
    </citation>
    <scope>NUCLEOTIDE SEQUENCE [LARGE SCALE GENOMIC DNA]</scope>
    <source>
        <strain evidence="4 5">YIM 102482-1</strain>
    </source>
</reference>
<feature type="domain" description="HNH nuclease" evidence="3">
    <location>
        <begin position="132"/>
        <end position="184"/>
    </location>
</feature>
<comment type="caution">
    <text evidence="4">The sequence shown here is derived from an EMBL/GenBank/DDBJ whole genome shotgun (WGS) entry which is preliminary data.</text>
</comment>
<dbReference type="RefSeq" id="WP_124974068.1">
    <property type="nucleotide sequence ID" value="NZ_RQVS01000024.1"/>
</dbReference>
<dbReference type="SMART" id="SM00507">
    <property type="entry name" value="HNHc"/>
    <property type="match status" value="1"/>
</dbReference>
<gene>
    <name evidence="4" type="ORF">EG850_12730</name>
</gene>
<dbReference type="InterPro" id="IPR002711">
    <property type="entry name" value="HNH"/>
</dbReference>
<dbReference type="AlphaFoldDB" id="A0A3P3VSA0"/>
<dbReference type="Proteomes" id="UP000274391">
    <property type="component" value="Unassembled WGS sequence"/>
</dbReference>
<keyword evidence="4" id="KW-0540">Nuclease</keyword>
<accession>A0A3P3VSA0</accession>
<dbReference type="CDD" id="cd00085">
    <property type="entry name" value="HNHc"/>
    <property type="match status" value="1"/>
</dbReference>
<dbReference type="EMBL" id="RQVS01000024">
    <property type="protein sequence ID" value="RRJ85625.1"/>
    <property type="molecule type" value="Genomic_DNA"/>
</dbReference>
<dbReference type="OrthoDB" id="3261064at2"/>
<dbReference type="InterPro" id="IPR003615">
    <property type="entry name" value="HNH_nuc"/>
</dbReference>
<organism evidence="4 5">
    <name type="scientific">Gulosibacter macacae</name>
    <dbReference type="NCBI Taxonomy" id="2488791"/>
    <lineage>
        <taxon>Bacteria</taxon>
        <taxon>Bacillati</taxon>
        <taxon>Actinomycetota</taxon>
        <taxon>Actinomycetes</taxon>
        <taxon>Micrococcales</taxon>
        <taxon>Microbacteriaceae</taxon>
        <taxon>Gulosibacter</taxon>
    </lineage>
</organism>
<feature type="region of interest" description="Disordered" evidence="2">
    <location>
        <begin position="1"/>
        <end position="23"/>
    </location>
</feature>
<dbReference type="GO" id="GO:0008270">
    <property type="term" value="F:zinc ion binding"/>
    <property type="evidence" value="ECO:0007669"/>
    <property type="project" value="InterPro"/>
</dbReference>
<evidence type="ECO:0000313" key="5">
    <source>
        <dbReference type="Proteomes" id="UP000274391"/>
    </source>
</evidence>
<evidence type="ECO:0000256" key="1">
    <source>
        <dbReference type="ARBA" id="ARBA00023450"/>
    </source>
</evidence>
<keyword evidence="4" id="KW-0255">Endonuclease</keyword>
<dbReference type="Pfam" id="PF01844">
    <property type="entry name" value="HNH"/>
    <property type="match status" value="1"/>
</dbReference>
<evidence type="ECO:0000259" key="3">
    <source>
        <dbReference type="SMART" id="SM00507"/>
    </source>
</evidence>
<evidence type="ECO:0000256" key="2">
    <source>
        <dbReference type="SAM" id="MobiDB-lite"/>
    </source>
</evidence>
<keyword evidence="4" id="KW-0378">Hydrolase</keyword>
<dbReference type="InterPro" id="IPR003870">
    <property type="entry name" value="DUF222"/>
</dbReference>
<dbReference type="GO" id="GO:0004519">
    <property type="term" value="F:endonuclease activity"/>
    <property type="evidence" value="ECO:0007669"/>
    <property type="project" value="UniProtKB-KW"/>
</dbReference>
<dbReference type="Pfam" id="PF02720">
    <property type="entry name" value="DUF222"/>
    <property type="match status" value="1"/>
</dbReference>